<dbReference type="FunFam" id="2.40.10.10:FF:000068">
    <property type="entry name" value="transmembrane protease serine 2"/>
    <property type="match status" value="1"/>
</dbReference>
<evidence type="ECO:0000256" key="6">
    <source>
        <dbReference type="ARBA" id="ARBA00055534"/>
    </source>
</evidence>
<evidence type="ECO:0000256" key="1">
    <source>
        <dbReference type="ARBA" id="ARBA00004239"/>
    </source>
</evidence>
<gene>
    <name evidence="10" type="ORF">RR46_08040</name>
</gene>
<dbReference type="PANTHER" id="PTHR24252">
    <property type="entry name" value="ACROSIN-RELATED"/>
    <property type="match status" value="1"/>
</dbReference>
<dbReference type="GO" id="GO:0006508">
    <property type="term" value="P:proteolysis"/>
    <property type="evidence" value="ECO:0007669"/>
    <property type="project" value="UniProtKB-KW"/>
</dbReference>
<dbReference type="GO" id="GO:0090729">
    <property type="term" value="F:toxin activity"/>
    <property type="evidence" value="ECO:0007669"/>
    <property type="project" value="UniProtKB-KW"/>
</dbReference>
<accession>A0A194Q9Q9</accession>
<dbReference type="Proteomes" id="UP000053268">
    <property type="component" value="Unassembled WGS sequence"/>
</dbReference>
<dbReference type="SUPFAM" id="SSF50494">
    <property type="entry name" value="Trypsin-like serine proteases"/>
    <property type="match status" value="1"/>
</dbReference>
<keyword evidence="11" id="KW-1185">Reference proteome</keyword>
<evidence type="ECO:0000256" key="3">
    <source>
        <dbReference type="ARBA" id="ARBA00022729"/>
    </source>
</evidence>
<sequence length="393" mass="43845">MKIEILLILTIATIFASGEVCTKNDKSGVCKPLSDCKTALDDFRKYKRRPQMCKGNDGKVCCVERVKSYSHDSNTPLGTMPPPDQSPCEPIARNLTAERTGRKSWDKCLEYQEKLIYPCRVSNTPLGGKIRLDFCNRKPDSLIIGGEDAYEGEFPHMVLLGFGNVTSESSWGCGGVLVSERFILTAGHCISSKEFGPVTDAKVGILERSAEVDSTRRYKIKRIIKHPDYQAPSKYNDIALLETDREITLDNLAVPACLYDGHPINDSSAIVTGWGTTVFRYNKISNILQKVTLQKFSDEDCSRTYAPNSRGMRHMKKGYNSTTQMCFGDWHKKKDSCNGDSGGPAQIKHPQIYCMYSVVGITSWGRECGHPGQPAIYTRVAGFIPWIESIVWP</sequence>
<evidence type="ECO:0000256" key="4">
    <source>
        <dbReference type="ARBA" id="ARBA00023157"/>
    </source>
</evidence>
<dbReference type="InterPro" id="IPR022700">
    <property type="entry name" value="CLIP"/>
</dbReference>
<keyword evidence="7" id="KW-1205">Fibrinolytic toxin</keyword>
<evidence type="ECO:0000256" key="7">
    <source>
        <dbReference type="ARBA" id="ARBA00084094"/>
    </source>
</evidence>
<dbReference type="InterPro" id="IPR043504">
    <property type="entry name" value="Peptidase_S1_PA_chymotrypsin"/>
</dbReference>
<dbReference type="InterPro" id="IPR018114">
    <property type="entry name" value="TRYPSIN_HIS"/>
</dbReference>
<keyword evidence="4" id="KW-1015">Disulfide bond</keyword>
<keyword evidence="10" id="KW-0378">Hydrolase</keyword>
<comment type="subcellular location">
    <subcellularLocation>
        <location evidence="1">Secreted</location>
        <location evidence="1">Extracellular space</location>
    </subcellularLocation>
</comment>
<dbReference type="EMBL" id="KQ459249">
    <property type="protein sequence ID" value="KPJ02243.1"/>
    <property type="molecule type" value="Genomic_DNA"/>
</dbReference>
<keyword evidence="2" id="KW-0800">Toxin</keyword>
<protein>
    <submittedName>
        <fullName evidence="10">Serine protease snake</fullName>
    </submittedName>
</protein>
<evidence type="ECO:0000256" key="2">
    <source>
        <dbReference type="ARBA" id="ARBA00022656"/>
    </source>
</evidence>
<evidence type="ECO:0000259" key="9">
    <source>
        <dbReference type="PROSITE" id="PS50240"/>
    </source>
</evidence>
<feature type="domain" description="Peptidase S1" evidence="9">
    <location>
        <begin position="143"/>
        <end position="392"/>
    </location>
</feature>
<keyword evidence="10" id="KW-0645">Protease</keyword>
<dbReference type="GO" id="GO:0004252">
    <property type="term" value="F:serine-type endopeptidase activity"/>
    <property type="evidence" value="ECO:0007669"/>
    <property type="project" value="InterPro"/>
</dbReference>
<evidence type="ECO:0000256" key="8">
    <source>
        <dbReference type="SAM" id="SignalP"/>
    </source>
</evidence>
<dbReference type="Gene3D" id="2.40.10.10">
    <property type="entry name" value="Trypsin-like serine proteases"/>
    <property type="match status" value="1"/>
</dbReference>
<dbReference type="PROSITE" id="PS00134">
    <property type="entry name" value="TRYPSIN_HIS"/>
    <property type="match status" value="1"/>
</dbReference>
<dbReference type="PRINTS" id="PR00722">
    <property type="entry name" value="CHYMOTRYPSIN"/>
</dbReference>
<reference evidence="10 11" key="1">
    <citation type="journal article" date="2015" name="Nat. Commun.">
        <title>Outbred genome sequencing and CRISPR/Cas9 gene editing in butterflies.</title>
        <authorList>
            <person name="Li X."/>
            <person name="Fan D."/>
            <person name="Zhang W."/>
            <person name="Liu G."/>
            <person name="Zhang L."/>
            <person name="Zhao L."/>
            <person name="Fang X."/>
            <person name="Chen L."/>
            <person name="Dong Y."/>
            <person name="Chen Y."/>
            <person name="Ding Y."/>
            <person name="Zhao R."/>
            <person name="Feng M."/>
            <person name="Zhu Y."/>
            <person name="Feng Y."/>
            <person name="Jiang X."/>
            <person name="Zhu D."/>
            <person name="Xiang H."/>
            <person name="Feng X."/>
            <person name="Li S."/>
            <person name="Wang J."/>
            <person name="Zhang G."/>
            <person name="Kronforst M.R."/>
            <person name="Wang W."/>
        </authorList>
    </citation>
    <scope>NUCLEOTIDE SEQUENCE [LARGE SCALE GENOMIC DNA]</scope>
    <source>
        <strain evidence="10">Ya'a_city_454_Px</strain>
        <tissue evidence="10">Whole body</tissue>
    </source>
</reference>
<feature type="signal peptide" evidence="8">
    <location>
        <begin position="1"/>
        <end position="18"/>
    </location>
</feature>
<evidence type="ECO:0000313" key="11">
    <source>
        <dbReference type="Proteomes" id="UP000053268"/>
    </source>
</evidence>
<dbReference type="GO" id="GO:0005576">
    <property type="term" value="C:extracellular region"/>
    <property type="evidence" value="ECO:0007669"/>
    <property type="project" value="UniProtKB-SubCell"/>
</dbReference>
<feature type="chain" id="PRO_5008264158" evidence="8">
    <location>
        <begin position="19"/>
        <end position="393"/>
    </location>
</feature>
<dbReference type="SMART" id="SM00020">
    <property type="entry name" value="Tryp_SPc"/>
    <property type="match status" value="1"/>
</dbReference>
<dbReference type="PANTHER" id="PTHR24252:SF10">
    <property type="entry name" value="SERINE PROTEASE 56"/>
    <property type="match status" value="1"/>
</dbReference>
<dbReference type="SMART" id="SM00680">
    <property type="entry name" value="CLIP"/>
    <property type="match status" value="1"/>
</dbReference>
<dbReference type="PROSITE" id="PS50240">
    <property type="entry name" value="TRYPSIN_DOM"/>
    <property type="match status" value="1"/>
</dbReference>
<proteinExistence type="predicted"/>
<name>A0A194Q9Q9_PAPXU</name>
<organism evidence="10 11">
    <name type="scientific">Papilio xuthus</name>
    <name type="common">Asian swallowtail butterfly</name>
    <dbReference type="NCBI Taxonomy" id="66420"/>
    <lineage>
        <taxon>Eukaryota</taxon>
        <taxon>Metazoa</taxon>
        <taxon>Ecdysozoa</taxon>
        <taxon>Arthropoda</taxon>
        <taxon>Hexapoda</taxon>
        <taxon>Insecta</taxon>
        <taxon>Pterygota</taxon>
        <taxon>Neoptera</taxon>
        <taxon>Endopterygota</taxon>
        <taxon>Lepidoptera</taxon>
        <taxon>Glossata</taxon>
        <taxon>Ditrysia</taxon>
        <taxon>Papilionoidea</taxon>
        <taxon>Papilionidae</taxon>
        <taxon>Papilioninae</taxon>
        <taxon>Papilio</taxon>
    </lineage>
</organism>
<comment type="function">
    <text evidence="6">Fibrinolytic activity; shows preferential cleavage of Arg-Gly bonds in all three fibrinogen chains. Contact with the caterpillars causes severe bleeding, due the anticoagulant effect of the protein.</text>
</comment>
<keyword evidence="5" id="KW-1199">Hemostasis impairing toxin</keyword>
<dbReference type="InterPro" id="IPR001254">
    <property type="entry name" value="Trypsin_dom"/>
</dbReference>
<dbReference type="CDD" id="cd00190">
    <property type="entry name" value="Tryp_SPc"/>
    <property type="match status" value="1"/>
</dbReference>
<dbReference type="InterPro" id="IPR009003">
    <property type="entry name" value="Peptidase_S1_PA"/>
</dbReference>
<evidence type="ECO:0000313" key="10">
    <source>
        <dbReference type="EMBL" id="KPJ02243.1"/>
    </source>
</evidence>
<dbReference type="InterPro" id="IPR001314">
    <property type="entry name" value="Peptidase_S1A"/>
</dbReference>
<dbReference type="Pfam" id="PF00089">
    <property type="entry name" value="Trypsin"/>
    <property type="match status" value="1"/>
</dbReference>
<dbReference type="AlphaFoldDB" id="A0A194Q9Q9"/>
<keyword evidence="3 8" id="KW-0732">Signal</keyword>
<evidence type="ECO:0000256" key="5">
    <source>
        <dbReference type="ARBA" id="ARBA00023240"/>
    </source>
</evidence>
<dbReference type="STRING" id="66420.A0A194Q9Q9"/>